<name>F0SR59_RUBBR</name>
<evidence type="ECO:0008006" key="3">
    <source>
        <dbReference type="Google" id="ProtNLM"/>
    </source>
</evidence>
<dbReference type="KEGG" id="pbs:Plabr_3713"/>
<accession>F0SR59</accession>
<dbReference type="EMBL" id="CP002546">
    <property type="protein sequence ID" value="ADY61306.1"/>
    <property type="molecule type" value="Genomic_DNA"/>
</dbReference>
<reference evidence="2" key="1">
    <citation type="submission" date="2011-02" db="EMBL/GenBank/DDBJ databases">
        <title>The complete genome of Planctomyces brasiliensis DSM 5305.</title>
        <authorList>
            <person name="Lucas S."/>
            <person name="Copeland A."/>
            <person name="Lapidus A."/>
            <person name="Bruce D."/>
            <person name="Goodwin L."/>
            <person name="Pitluck S."/>
            <person name="Kyrpides N."/>
            <person name="Mavromatis K."/>
            <person name="Pagani I."/>
            <person name="Ivanova N."/>
            <person name="Ovchinnikova G."/>
            <person name="Lu M."/>
            <person name="Detter J.C."/>
            <person name="Han C."/>
            <person name="Land M."/>
            <person name="Hauser L."/>
            <person name="Markowitz V."/>
            <person name="Cheng J.-F."/>
            <person name="Hugenholtz P."/>
            <person name="Woyke T."/>
            <person name="Wu D."/>
            <person name="Tindall B."/>
            <person name="Pomrenke H.G."/>
            <person name="Brambilla E."/>
            <person name="Klenk H.-P."/>
            <person name="Eisen J.A."/>
        </authorList>
    </citation>
    <scope>NUCLEOTIDE SEQUENCE [LARGE SCALE GENOMIC DNA]</scope>
    <source>
        <strain evidence="2">ATCC 49424 / DSM 5305 / JCM 21570 / NBRC 103401 / IFAM 1448</strain>
    </source>
</reference>
<keyword evidence="2" id="KW-1185">Reference proteome</keyword>
<dbReference type="CDD" id="cd17033">
    <property type="entry name" value="DR1245-like"/>
    <property type="match status" value="1"/>
</dbReference>
<dbReference type="AlphaFoldDB" id="F0SR59"/>
<proteinExistence type="predicted"/>
<sequence length="150" mass="16446">MSDIVDQFKGYLSREELKHSVVGDGSIFDMNFSGKQANYRSIVVLSDEHELQVLAFAPFQVPEGSRPAVALAIAKANYGLKIGNFELDLRDGELRYHASLPFEGSLPADAVLDRVIYVPLAMLDRYLPAFLAVIYGNEPALEAVALVEAS</sequence>
<dbReference type="RefSeq" id="WP_013630025.1">
    <property type="nucleotide sequence ID" value="NC_015174.1"/>
</dbReference>
<evidence type="ECO:0000313" key="1">
    <source>
        <dbReference type="EMBL" id="ADY61306.1"/>
    </source>
</evidence>
<dbReference type="HOGENOM" id="CLU_118111_0_0_0"/>
<evidence type="ECO:0000313" key="2">
    <source>
        <dbReference type="Proteomes" id="UP000006860"/>
    </source>
</evidence>
<dbReference type="OrthoDB" id="5192220at2"/>
<dbReference type="InterPro" id="IPR019660">
    <property type="entry name" value="Put_sensory_transdc_reg_YbjN"/>
</dbReference>
<dbReference type="Proteomes" id="UP000006860">
    <property type="component" value="Chromosome"/>
</dbReference>
<protein>
    <recommendedName>
        <fullName evidence="3">Sensory transduction regulator</fullName>
    </recommendedName>
</protein>
<organism evidence="1 2">
    <name type="scientific">Rubinisphaera brasiliensis (strain ATCC 49424 / DSM 5305 / JCM 21570 / IAM 15109 / NBRC 103401 / IFAM 1448)</name>
    <name type="common">Planctomyces brasiliensis</name>
    <dbReference type="NCBI Taxonomy" id="756272"/>
    <lineage>
        <taxon>Bacteria</taxon>
        <taxon>Pseudomonadati</taxon>
        <taxon>Planctomycetota</taxon>
        <taxon>Planctomycetia</taxon>
        <taxon>Planctomycetales</taxon>
        <taxon>Planctomycetaceae</taxon>
        <taxon>Rubinisphaera</taxon>
    </lineage>
</organism>
<dbReference type="Pfam" id="PF10722">
    <property type="entry name" value="YbjN"/>
    <property type="match status" value="1"/>
</dbReference>
<dbReference type="STRING" id="756272.Plabr_3713"/>
<gene>
    <name evidence="1" type="ordered locus">Plabr_3713</name>
</gene>
<dbReference type="eggNOG" id="COG5465">
    <property type="taxonomic scope" value="Bacteria"/>
</dbReference>